<evidence type="ECO:0000256" key="8">
    <source>
        <dbReference type="ARBA" id="ARBA00022840"/>
    </source>
</evidence>
<dbReference type="CDD" id="cd00130">
    <property type="entry name" value="PAS"/>
    <property type="match status" value="1"/>
</dbReference>
<organism evidence="10 11">
    <name type="scientific">Brucella pseudogrignonensis</name>
    <dbReference type="NCBI Taxonomy" id="419475"/>
    <lineage>
        <taxon>Bacteria</taxon>
        <taxon>Pseudomonadati</taxon>
        <taxon>Pseudomonadota</taxon>
        <taxon>Alphaproteobacteria</taxon>
        <taxon>Hyphomicrobiales</taxon>
        <taxon>Brucellaceae</taxon>
        <taxon>Brucella/Ochrobactrum group</taxon>
        <taxon>Brucella</taxon>
    </lineage>
</organism>
<feature type="domain" description="Signal transduction histidine kinase HWE region" evidence="9">
    <location>
        <begin position="143"/>
        <end position="220"/>
    </location>
</feature>
<dbReference type="InterPro" id="IPR035965">
    <property type="entry name" value="PAS-like_dom_sf"/>
</dbReference>
<dbReference type="Pfam" id="PF08448">
    <property type="entry name" value="PAS_4"/>
    <property type="match status" value="1"/>
</dbReference>
<dbReference type="SUPFAM" id="SSF55785">
    <property type="entry name" value="PYP-like sensor domain (PAS domain)"/>
    <property type="match status" value="1"/>
</dbReference>
<dbReference type="GO" id="GO:0016301">
    <property type="term" value="F:kinase activity"/>
    <property type="evidence" value="ECO:0007669"/>
    <property type="project" value="UniProtKB-KW"/>
</dbReference>
<name>A0ABU1MBI6_9HYPH</name>
<evidence type="ECO:0000256" key="6">
    <source>
        <dbReference type="ARBA" id="ARBA00022741"/>
    </source>
</evidence>
<accession>A0ABU1MBI6</accession>
<evidence type="ECO:0000313" key="11">
    <source>
        <dbReference type="Proteomes" id="UP001184614"/>
    </source>
</evidence>
<dbReference type="InterPro" id="IPR013656">
    <property type="entry name" value="PAS_4"/>
</dbReference>
<evidence type="ECO:0000313" key="10">
    <source>
        <dbReference type="EMBL" id="MDR6433278.1"/>
    </source>
</evidence>
<dbReference type="InterPro" id="IPR011102">
    <property type="entry name" value="Sig_transdc_His_kinase_HWE"/>
</dbReference>
<dbReference type="Gene3D" id="3.30.565.10">
    <property type="entry name" value="Histidine kinase-like ATPase, C-terminal domain"/>
    <property type="match status" value="1"/>
</dbReference>
<evidence type="ECO:0000256" key="7">
    <source>
        <dbReference type="ARBA" id="ARBA00022777"/>
    </source>
</evidence>
<sequence>MLEDLYRLLRSGHVQAQGVVDTMTQPIVVLNQNLHVITANNAFIKTFKVERDDILDKSFFSLGDGQWDVPELRTLISAVIPRAAAVIGFEVKHDFPSIGPRTFLVDARRLIQSDDNGSNILVLFDDVTERQHRTAEMEFIISETRHRMKNLFSVVRAIAMQTEVKDVTAAEFRQVLLGRLETTFRAQEIAATNETADFDLLVKQSVGEPGLNRVRCAGPSVEIAASKVLPVSMIFHELTTNAVKYGALSVSGGEVDISWRVESGPKDRKYVVCQWREEKGPTVQEPVRTGYGTSLIKATAAQAGGTVELNYEKRGLNATIRIAV</sequence>
<dbReference type="InterPro" id="IPR000014">
    <property type="entry name" value="PAS"/>
</dbReference>
<keyword evidence="11" id="KW-1185">Reference proteome</keyword>
<dbReference type="RefSeq" id="WP_310013948.1">
    <property type="nucleotide sequence ID" value="NZ_JAVDQT010000005.1"/>
</dbReference>
<evidence type="ECO:0000256" key="4">
    <source>
        <dbReference type="ARBA" id="ARBA00022553"/>
    </source>
</evidence>
<dbReference type="EMBL" id="JAVDQT010000005">
    <property type="protein sequence ID" value="MDR6433278.1"/>
    <property type="molecule type" value="Genomic_DNA"/>
</dbReference>
<proteinExistence type="predicted"/>
<evidence type="ECO:0000256" key="5">
    <source>
        <dbReference type="ARBA" id="ARBA00022679"/>
    </source>
</evidence>
<gene>
    <name evidence="10" type="ORF">J2782_003024</name>
</gene>
<keyword evidence="7 10" id="KW-0418">Kinase</keyword>
<evidence type="ECO:0000256" key="3">
    <source>
        <dbReference type="ARBA" id="ARBA00021740"/>
    </source>
</evidence>
<comment type="caution">
    <text evidence="10">The sequence shown here is derived from an EMBL/GenBank/DDBJ whole genome shotgun (WGS) entry which is preliminary data.</text>
</comment>
<dbReference type="SMART" id="SM00911">
    <property type="entry name" value="HWE_HK"/>
    <property type="match status" value="1"/>
</dbReference>
<evidence type="ECO:0000256" key="1">
    <source>
        <dbReference type="ARBA" id="ARBA00000085"/>
    </source>
</evidence>
<dbReference type="Proteomes" id="UP001184614">
    <property type="component" value="Unassembled WGS sequence"/>
</dbReference>
<keyword evidence="6" id="KW-0547">Nucleotide-binding</keyword>
<dbReference type="EC" id="2.7.13.3" evidence="2"/>
<evidence type="ECO:0000259" key="9">
    <source>
        <dbReference type="SMART" id="SM00911"/>
    </source>
</evidence>
<keyword evidence="4" id="KW-0597">Phosphoprotein</keyword>
<dbReference type="PANTHER" id="PTHR41523">
    <property type="entry name" value="TWO-COMPONENT SYSTEM SENSOR PROTEIN"/>
    <property type="match status" value="1"/>
</dbReference>
<protein>
    <recommendedName>
        <fullName evidence="3">Blue-light-activated histidine kinase</fullName>
        <ecNumber evidence="2">2.7.13.3</ecNumber>
    </recommendedName>
</protein>
<dbReference type="Gene3D" id="3.30.450.20">
    <property type="entry name" value="PAS domain"/>
    <property type="match status" value="1"/>
</dbReference>
<evidence type="ECO:0000256" key="2">
    <source>
        <dbReference type="ARBA" id="ARBA00012438"/>
    </source>
</evidence>
<reference evidence="10 11" key="1">
    <citation type="submission" date="2023-07" db="EMBL/GenBank/DDBJ databases">
        <title>Sorghum-associated microbial communities from plants grown in Nebraska, USA.</title>
        <authorList>
            <person name="Schachtman D."/>
        </authorList>
    </citation>
    <scope>NUCLEOTIDE SEQUENCE [LARGE SCALE GENOMIC DNA]</scope>
    <source>
        <strain evidence="10 11">DS1730</strain>
    </source>
</reference>
<dbReference type="Pfam" id="PF07536">
    <property type="entry name" value="HWE_HK"/>
    <property type="match status" value="1"/>
</dbReference>
<dbReference type="PANTHER" id="PTHR41523:SF8">
    <property type="entry name" value="ETHYLENE RESPONSE SENSOR PROTEIN"/>
    <property type="match status" value="1"/>
</dbReference>
<comment type="catalytic activity">
    <reaction evidence="1">
        <text>ATP + protein L-histidine = ADP + protein N-phospho-L-histidine.</text>
        <dbReference type="EC" id="2.7.13.3"/>
    </reaction>
</comment>
<keyword evidence="8" id="KW-0067">ATP-binding</keyword>
<dbReference type="InterPro" id="IPR036890">
    <property type="entry name" value="HATPase_C_sf"/>
</dbReference>
<keyword evidence="5" id="KW-0808">Transferase</keyword>